<feature type="compositionally biased region" description="Low complexity" evidence="2">
    <location>
        <begin position="730"/>
        <end position="745"/>
    </location>
</feature>
<feature type="compositionally biased region" description="Polar residues" evidence="2">
    <location>
        <begin position="817"/>
        <end position="829"/>
    </location>
</feature>
<name>A0A8C4YT82_9SAUR</name>
<keyword evidence="1" id="KW-0393">Immunoglobulin domain</keyword>
<dbReference type="PANTHER" id="PTHR23197:SF8">
    <property type="entry name" value="FIBRONECTIN TYPE III DOMAIN-CONTAINING PROTEIN 1"/>
    <property type="match status" value="1"/>
</dbReference>
<feature type="compositionally biased region" description="Low complexity" evidence="2">
    <location>
        <begin position="679"/>
        <end position="690"/>
    </location>
</feature>
<dbReference type="Pfam" id="PF00041">
    <property type="entry name" value="fn3"/>
    <property type="match status" value="3"/>
</dbReference>
<reference evidence="5" key="1">
    <citation type="submission" date="2025-08" db="UniProtKB">
        <authorList>
            <consortium name="Ensembl"/>
        </authorList>
    </citation>
    <scope>IDENTIFICATION</scope>
</reference>
<feature type="compositionally biased region" description="Basic residues" evidence="2">
    <location>
        <begin position="1190"/>
        <end position="1201"/>
    </location>
</feature>
<feature type="compositionally biased region" description="Low complexity" evidence="2">
    <location>
        <begin position="1404"/>
        <end position="1443"/>
    </location>
</feature>
<dbReference type="OrthoDB" id="6129306at2759"/>
<evidence type="ECO:0000256" key="2">
    <source>
        <dbReference type="SAM" id="MobiDB-lite"/>
    </source>
</evidence>
<feature type="compositionally biased region" description="Polar residues" evidence="2">
    <location>
        <begin position="1094"/>
        <end position="1104"/>
    </location>
</feature>
<feature type="compositionally biased region" description="Low complexity" evidence="2">
    <location>
        <begin position="1016"/>
        <end position="1027"/>
    </location>
</feature>
<feature type="domain" description="Fibronectin type-III" evidence="4">
    <location>
        <begin position="225"/>
        <end position="320"/>
    </location>
</feature>
<evidence type="ECO:0000259" key="3">
    <source>
        <dbReference type="PROSITE" id="PS50835"/>
    </source>
</evidence>
<feature type="compositionally biased region" description="Basic and acidic residues" evidence="2">
    <location>
        <begin position="1006"/>
        <end position="1015"/>
    </location>
</feature>
<evidence type="ECO:0000313" key="5">
    <source>
        <dbReference type="Ensembl" id="ENSGEVP00005029446.1"/>
    </source>
</evidence>
<feature type="compositionally biased region" description="Polar residues" evidence="2">
    <location>
        <begin position="973"/>
        <end position="988"/>
    </location>
</feature>
<keyword evidence="6" id="KW-1185">Reference proteome</keyword>
<sequence length="1823" mass="201047">GCDYEKNNSEMLRLNSWPQSLLYMLDICTLYILEHPLKPRNVQLLPTKRGLKVIPVEQYNLVYEESLKKCRYICHILSCNTTTTAIYYKQTTTTAIYNKCIIVIWCFCVFSCLFFEEKEVPNKPLRVRVRSPGNKLSVRWKLPQASGLRNPRRPHGYLLGYGESSRKMSYVPLQKRERSQEAKKLASESVYVVSLQSRNSQGQSQPVYSAALTKRKVSEEDELEEAKDISVRVMSSQSVLVTWMDPIYEKPKKVDPTRRYAVRYREKGESARWDYKQVPNRRVLVDMLIPDTVYEFAVQISEGEKEGKWSASVYQRTPEAAPASAPENLDVWPIKGKTTSVTASWDPLAESEGKVKEYILSYAPALKPFGAKSITYRGGTTSAIIDGLQPGERYIFKIRAANRRGQGPQSKAFSVIMPTGKDDSNVHQQTNIQDNMESKKPGDDVPSSPSRTFSVPSRKIQPSASSKHTAVHSSSSPSGGDTKSPLSEFKNKLLTGSGVLNKSQLFSKKTSEREPDPQFTEVTDDQDSSIEMPTALPKTQDQRRNIGPYSPSRPFPSVLSSGRTPVRPRTPVRTRQMSTNKHGSSSSSLSQRSSSSAFSPISKYTDNETKRQRQGNSNIPSSPKIPLDNLPAENVPHDIADSVEEKQVSLDSVPLKKAGSSQVSPKTPEHTRLALPLNRQSSVSRKVVQSHQTKPHISSVPVKLPTSSTVTNSQSHSRSNPHMLKDPKLATAAASSQSAVSASASHTLTNSRTPSSAKRKYDGRDVDDGNYSEDTETEGEEKRQDFSSSRFNSRSFLGQTASEHFNLLKHKSSHTINKFPNKISSSQESKLPPSKPPYSAVSSKVHAQTNARLTSASATRSSSNIERDTREREGEDEKPLPSTIAHDHSSSSSRQSSSAAVYSRRRSPSVESSVHRREPVKQKSQLPGSEDELLITEIEETPTKSGSLLTVRRSSSLPSISGRSPLSTKTNHHSSPSVSHQVTNGQYGSSSSSLSKLQQSVSQISKVDEKHKSSHDSLTSSRGSSSSLPAGRHVGSRVATSNGQVSDSYKQSSSSYQSEPSQPGSSSITDTAKDNQNSRDTSLSSKSSSTSLRQTHPSVPNYHSGSRVPTRIAFKSEKKYGPFQSQPSKVEPSPKAPFSSISKSRQSGSKDDDDGEGEVEEKPTLSSAARWSSSSNSRGSTNMNGNGARDKRKPMGSRLIHKVNSTPNKPHRSSKPRLDWPGSSASISVPSQLYPTRSASPTLTSSSSPVVPHQRLQRQRNLSQRQFVRPPYRQGSNGRPNLTTKTNMNGKILPGNNGKLSGQRIINGPQGTKWIVDLDRGLVLNAEGRYLQDSQGNPLRVKLGGDGRTIVDAGGAPVVSPDGLPLFGHGRFSKPLASAQDKPVVSLGGKPLIGLEMIKKTTTSSTTMTTIPPTTTTATTTTTTITTTTPEPTTTELPTEKPLPTCPPGTDAQYDEEGKLVIGPGGLLECTAEGNNNISSNSRYDVSWDFEFFESTLPPTTTMITTTTPEAVPETDYPEISVAGSDPMSEFDLAGKKRFTAPYVSYLNKDPAAPCSLTEALEHFQVESLDEIIPYNLKEGELRPRTVPYNITVVAVEGCHSFVIVDWTKPRQGDLITGYLVYSASYDDFIRNKWSTKTAGATHLPIENLKPNTRYYFKVQAKNPYGYGPISSSVSFVTESDNPLLIVRPPGGEPIWIPFTFKYDPTYSDCSGKQYVKRTWYRKFVGVVLCNSLRYKIYLSDDLKDTFYGIGDSWGRGEDHCQFVDSHMDGRTGPQSYVEALPTIQGYYRQYRQEPVSFGRIGYTTPYYYVSWYECGVPIPGKW</sequence>
<feature type="compositionally biased region" description="Polar residues" evidence="2">
    <location>
        <begin position="426"/>
        <end position="435"/>
    </location>
</feature>
<dbReference type="Proteomes" id="UP000694390">
    <property type="component" value="Unassembled WGS sequence"/>
</dbReference>
<dbReference type="CDD" id="cd00063">
    <property type="entry name" value="FN3"/>
    <property type="match status" value="3"/>
</dbReference>
<feature type="compositionally biased region" description="Acidic residues" evidence="2">
    <location>
        <begin position="929"/>
        <end position="940"/>
    </location>
</feature>
<dbReference type="InterPro" id="IPR003961">
    <property type="entry name" value="FN3_dom"/>
</dbReference>
<feature type="compositionally biased region" description="Polar residues" evidence="2">
    <location>
        <begin position="746"/>
        <end position="756"/>
    </location>
</feature>
<feature type="compositionally biased region" description="Low complexity" evidence="2">
    <location>
        <begin position="989"/>
        <end position="1005"/>
    </location>
</feature>
<dbReference type="InterPro" id="IPR036116">
    <property type="entry name" value="FN3_sf"/>
</dbReference>
<gene>
    <name evidence="5" type="primary">FNDC1</name>
</gene>
<dbReference type="Gene3D" id="2.60.40.10">
    <property type="entry name" value="Immunoglobulins"/>
    <property type="match status" value="4"/>
</dbReference>
<feature type="compositionally biased region" description="Low complexity" evidence="2">
    <location>
        <begin position="463"/>
        <end position="485"/>
    </location>
</feature>
<dbReference type="SUPFAM" id="SSF49265">
    <property type="entry name" value="Fibronectin type III"/>
    <property type="match status" value="3"/>
</dbReference>
<dbReference type="SMART" id="SM00060">
    <property type="entry name" value="FN3"/>
    <property type="match status" value="4"/>
</dbReference>
<dbReference type="Ensembl" id="ENSGEVT00005030930.1">
    <property type="protein sequence ID" value="ENSGEVP00005029446.1"/>
    <property type="gene ID" value="ENSGEVG00005020604.1"/>
</dbReference>
<feature type="compositionally biased region" description="Polar residues" evidence="2">
    <location>
        <begin position="1223"/>
        <end position="1234"/>
    </location>
</feature>
<feature type="domain" description="Fibronectin type-III" evidence="4">
    <location>
        <begin position="325"/>
        <end position="422"/>
    </location>
</feature>
<dbReference type="PROSITE" id="PS50853">
    <property type="entry name" value="FN3"/>
    <property type="match status" value="4"/>
</dbReference>
<dbReference type="InterPro" id="IPR013783">
    <property type="entry name" value="Ig-like_fold"/>
</dbReference>
<proteinExistence type="predicted"/>
<reference evidence="5" key="2">
    <citation type="submission" date="2025-09" db="UniProtKB">
        <authorList>
            <consortium name="Ensembl"/>
        </authorList>
    </citation>
    <scope>IDENTIFICATION</scope>
</reference>
<feature type="compositionally biased region" description="Low complexity" evidence="2">
    <location>
        <begin position="1044"/>
        <end position="1067"/>
    </location>
</feature>
<feature type="compositionally biased region" description="Low complexity" evidence="2">
    <location>
        <begin position="563"/>
        <end position="602"/>
    </location>
</feature>
<evidence type="ECO:0000313" key="6">
    <source>
        <dbReference type="Proteomes" id="UP000694390"/>
    </source>
</evidence>
<feature type="compositionally biased region" description="Polar residues" evidence="2">
    <location>
        <begin position="1274"/>
        <end position="1289"/>
    </location>
</feature>
<evidence type="ECO:0000256" key="1">
    <source>
        <dbReference type="ARBA" id="ARBA00023319"/>
    </source>
</evidence>
<feature type="compositionally biased region" description="Low complexity" evidence="2">
    <location>
        <begin position="1166"/>
        <end position="1186"/>
    </location>
</feature>
<feature type="region of interest" description="Disordered" evidence="2">
    <location>
        <begin position="817"/>
        <end position="1296"/>
    </location>
</feature>
<protein>
    <submittedName>
        <fullName evidence="5">Fibronectin type III domain containing 1</fullName>
    </submittedName>
</protein>
<feature type="compositionally biased region" description="Low complexity" evidence="2">
    <location>
        <begin position="1235"/>
        <end position="1249"/>
    </location>
</feature>
<dbReference type="GeneTree" id="ENSGT00530000063558"/>
<feature type="region of interest" description="Disordered" evidence="2">
    <location>
        <begin position="1404"/>
        <end position="1447"/>
    </location>
</feature>
<dbReference type="PROSITE" id="PS50835">
    <property type="entry name" value="IG_LIKE"/>
    <property type="match status" value="1"/>
</dbReference>
<feature type="compositionally biased region" description="Basic and acidic residues" evidence="2">
    <location>
        <begin position="635"/>
        <end position="648"/>
    </location>
</feature>
<accession>A0A8C4YT82</accession>
<feature type="compositionally biased region" description="Low complexity" evidence="2">
    <location>
        <begin position="1078"/>
        <end position="1093"/>
    </location>
</feature>
<evidence type="ECO:0000259" key="4">
    <source>
        <dbReference type="PROSITE" id="PS50853"/>
    </source>
</evidence>
<feature type="compositionally biased region" description="Basic and acidic residues" evidence="2">
    <location>
        <begin position="865"/>
        <end position="889"/>
    </location>
</feature>
<feature type="domain" description="Ig-like" evidence="3">
    <location>
        <begin position="1432"/>
        <end position="1488"/>
    </location>
</feature>
<feature type="domain" description="Fibronectin type-III" evidence="4">
    <location>
        <begin position="121"/>
        <end position="221"/>
    </location>
</feature>
<dbReference type="FunFam" id="2.60.40.10:FF:000778">
    <property type="entry name" value="Fibronectin type III domain containing 1"/>
    <property type="match status" value="1"/>
</dbReference>
<dbReference type="InterPro" id="IPR007110">
    <property type="entry name" value="Ig-like_dom"/>
</dbReference>
<dbReference type="Pfam" id="PF21731">
    <property type="entry name" value="TARSH_C"/>
    <property type="match status" value="1"/>
</dbReference>
<dbReference type="PANTHER" id="PTHR23197">
    <property type="entry name" value="TARSH-RELATED FIBRONECTIN DOMAIN-CONTAINING"/>
    <property type="match status" value="1"/>
</dbReference>
<feature type="compositionally biased region" description="Acidic residues" evidence="2">
    <location>
        <begin position="768"/>
        <end position="779"/>
    </location>
</feature>
<feature type="compositionally biased region" description="Low complexity" evidence="2">
    <location>
        <begin position="786"/>
        <end position="795"/>
    </location>
</feature>
<feature type="compositionally biased region" description="Polar residues" evidence="2">
    <location>
        <begin position="498"/>
        <end position="508"/>
    </location>
</feature>
<organism evidence="5 6">
    <name type="scientific">Gopherus evgoodei</name>
    <name type="common">Goodes thornscrub tortoise</name>
    <dbReference type="NCBI Taxonomy" id="1825980"/>
    <lineage>
        <taxon>Eukaryota</taxon>
        <taxon>Metazoa</taxon>
        <taxon>Chordata</taxon>
        <taxon>Craniata</taxon>
        <taxon>Vertebrata</taxon>
        <taxon>Euteleostomi</taxon>
        <taxon>Archelosauria</taxon>
        <taxon>Testudinata</taxon>
        <taxon>Testudines</taxon>
        <taxon>Cryptodira</taxon>
        <taxon>Durocryptodira</taxon>
        <taxon>Testudinoidea</taxon>
        <taxon>Testudinidae</taxon>
        <taxon>Gopherus</taxon>
    </lineage>
</organism>
<feature type="compositionally biased region" description="Low complexity" evidence="2">
    <location>
        <begin position="952"/>
        <end position="967"/>
    </location>
</feature>
<dbReference type="InterPro" id="IPR049109">
    <property type="entry name" value="TARSH/FNDC1_C"/>
</dbReference>
<feature type="compositionally biased region" description="Polar residues" evidence="2">
    <location>
        <begin position="705"/>
        <end position="720"/>
    </location>
</feature>
<feature type="domain" description="Fibronectin type-III" evidence="4">
    <location>
        <begin position="1587"/>
        <end position="1681"/>
    </location>
</feature>
<feature type="compositionally biased region" description="Low complexity" evidence="2">
    <location>
        <begin position="849"/>
        <end position="864"/>
    </location>
</feature>
<feature type="region of interest" description="Disordered" evidence="2">
    <location>
        <begin position="406"/>
        <end position="795"/>
    </location>
</feature>
<feature type="compositionally biased region" description="Low complexity" evidence="2">
    <location>
        <begin position="890"/>
        <end position="902"/>
    </location>
</feature>